<comment type="caution">
    <text evidence="1">The sequence shown here is derived from an EMBL/GenBank/DDBJ whole genome shotgun (WGS) entry which is preliminary data.</text>
</comment>
<reference evidence="1 2" key="1">
    <citation type="submission" date="2018-11" db="EMBL/GenBank/DDBJ databases">
        <title>Draft genome of Simplicispira Flexivirga sp. BO-16.</title>
        <authorList>
            <person name="Im W.T."/>
        </authorList>
    </citation>
    <scope>NUCLEOTIDE SEQUENCE [LARGE SCALE GENOMIC DNA]</scope>
    <source>
        <strain evidence="1 2">BO-16</strain>
    </source>
</reference>
<protein>
    <submittedName>
        <fullName evidence="1">Uncharacterized protein</fullName>
    </submittedName>
</protein>
<dbReference type="Proteomes" id="UP000271678">
    <property type="component" value="Unassembled WGS sequence"/>
</dbReference>
<keyword evidence="2" id="KW-1185">Reference proteome</keyword>
<name>A0A3M9LV52_9MICO</name>
<organism evidence="1 2">
    <name type="scientific">Flexivirga caeni</name>
    <dbReference type="NCBI Taxonomy" id="2294115"/>
    <lineage>
        <taxon>Bacteria</taxon>
        <taxon>Bacillati</taxon>
        <taxon>Actinomycetota</taxon>
        <taxon>Actinomycetes</taxon>
        <taxon>Micrococcales</taxon>
        <taxon>Dermacoccaceae</taxon>
        <taxon>Flexivirga</taxon>
    </lineage>
</organism>
<proteinExistence type="predicted"/>
<dbReference type="RefSeq" id="WP_123273175.1">
    <property type="nucleotide sequence ID" value="NZ_RJJQ01000033.1"/>
</dbReference>
<evidence type="ECO:0000313" key="1">
    <source>
        <dbReference type="EMBL" id="RNI17206.1"/>
    </source>
</evidence>
<dbReference type="AlphaFoldDB" id="A0A3M9LV52"/>
<dbReference type="OrthoDB" id="61821at2"/>
<dbReference type="EMBL" id="RJJQ01000033">
    <property type="protein sequence ID" value="RNI17206.1"/>
    <property type="molecule type" value="Genomic_DNA"/>
</dbReference>
<evidence type="ECO:0000313" key="2">
    <source>
        <dbReference type="Proteomes" id="UP000271678"/>
    </source>
</evidence>
<accession>A0A3M9LV52</accession>
<sequence length="260" mass="29226">MIETLGICVDDELVDLWRAWFAPAEQLFYVRELPEEMRSHFVEIDHTSLPLEIRDTFMAYSPGWALLSESQFSQLPAAVRRALATPRQRGYRSVWWPNRFAAAGDRPLLRYIEDGVRPSQHALVEDPIWERALALLPEAQSLAGTFARRSGPNCFGTVMAAAGVDGAADEWMTQEPFESWLAANATAVATTRHDVDPGVVYVWRQHDGLAVHACVTIGGGWVLNKPSQAWCSPRFIWPTRTAIHHARQPGARLHRYALQA</sequence>
<gene>
    <name evidence="1" type="ORF">EFY87_19630</name>
</gene>